<dbReference type="Gene3D" id="3.40.50.2300">
    <property type="match status" value="1"/>
</dbReference>
<keyword evidence="7" id="KW-1185">Reference proteome</keyword>
<dbReference type="SMART" id="SM00421">
    <property type="entry name" value="HTH_LUXR"/>
    <property type="match status" value="1"/>
</dbReference>
<accession>A0ABM7P238</accession>
<dbReference type="PANTHER" id="PTHR43214">
    <property type="entry name" value="TWO-COMPONENT RESPONSE REGULATOR"/>
    <property type="match status" value="1"/>
</dbReference>
<dbReference type="CDD" id="cd17535">
    <property type="entry name" value="REC_NarL-like"/>
    <property type="match status" value="1"/>
</dbReference>
<evidence type="ECO:0000256" key="3">
    <source>
        <dbReference type="PROSITE-ProRule" id="PRU00169"/>
    </source>
</evidence>
<reference evidence="6" key="1">
    <citation type="journal article" date="2022" name="Arch. Microbiol.">
        <title>Pseudodesulfovibrio sediminis sp. nov., a mesophilic and neutrophilic sulfate-reducing bacterium isolated from sediment of a brackish lake.</title>
        <authorList>
            <person name="Takahashi A."/>
            <person name="Kojima H."/>
            <person name="Watanabe M."/>
            <person name="Fukui M."/>
        </authorList>
    </citation>
    <scope>NUCLEOTIDE SEQUENCE</scope>
    <source>
        <strain evidence="6">SF6</strain>
    </source>
</reference>
<proteinExistence type="predicted"/>
<dbReference type="CDD" id="cd06170">
    <property type="entry name" value="LuxR_C_like"/>
    <property type="match status" value="1"/>
</dbReference>
<dbReference type="SUPFAM" id="SSF46894">
    <property type="entry name" value="C-terminal effector domain of the bipartite response regulators"/>
    <property type="match status" value="1"/>
</dbReference>
<dbReference type="PROSITE" id="PS50110">
    <property type="entry name" value="RESPONSE_REGULATORY"/>
    <property type="match status" value="1"/>
</dbReference>
<dbReference type="InterPro" id="IPR001789">
    <property type="entry name" value="Sig_transdc_resp-reg_receiver"/>
</dbReference>
<dbReference type="InterPro" id="IPR000792">
    <property type="entry name" value="Tscrpt_reg_LuxR_C"/>
</dbReference>
<evidence type="ECO:0000313" key="6">
    <source>
        <dbReference type="EMBL" id="BCS86852.1"/>
    </source>
</evidence>
<dbReference type="Gene3D" id="1.10.10.10">
    <property type="entry name" value="Winged helix-like DNA-binding domain superfamily/Winged helix DNA-binding domain"/>
    <property type="match status" value="1"/>
</dbReference>
<dbReference type="Pfam" id="PF00072">
    <property type="entry name" value="Response_reg"/>
    <property type="match status" value="1"/>
</dbReference>
<dbReference type="InterPro" id="IPR039420">
    <property type="entry name" value="WalR-like"/>
</dbReference>
<dbReference type="PANTHER" id="PTHR43214:SF43">
    <property type="entry name" value="TWO-COMPONENT RESPONSE REGULATOR"/>
    <property type="match status" value="1"/>
</dbReference>
<keyword evidence="1 3" id="KW-0597">Phosphoprotein</keyword>
<keyword evidence="2 6" id="KW-0238">DNA-binding</keyword>
<evidence type="ECO:0000313" key="7">
    <source>
        <dbReference type="Proteomes" id="UP001053296"/>
    </source>
</evidence>
<feature type="modified residue" description="4-aspartylphosphate" evidence="3">
    <location>
        <position position="59"/>
    </location>
</feature>
<evidence type="ECO:0000259" key="5">
    <source>
        <dbReference type="PROSITE" id="PS50110"/>
    </source>
</evidence>
<dbReference type="Proteomes" id="UP001053296">
    <property type="component" value="Chromosome"/>
</dbReference>
<dbReference type="EMBL" id="AP024485">
    <property type="protein sequence ID" value="BCS86852.1"/>
    <property type="molecule type" value="Genomic_DNA"/>
</dbReference>
<dbReference type="InterPro" id="IPR011006">
    <property type="entry name" value="CheY-like_superfamily"/>
</dbReference>
<dbReference type="SUPFAM" id="SSF52172">
    <property type="entry name" value="CheY-like"/>
    <property type="match status" value="1"/>
</dbReference>
<sequence>MTEVSQRVQVLLADDHPAVRQGLTILLESANYTIAREVGSCAEAKLFIETGRFQLAVLDLSMEDGSGIDLLADLSANGIAVLVYSMHEEPETINHALRCGARGYVTKREEPEVVLDGAEAVLDGERFISPRCTQVLTENSGRIEDEVPLFVLSDREKDIFAAMGAGESNIDIAEKMNISPRTVETYMSRIVNKLGVESVPALRKLAIYKAVIGV</sequence>
<organism evidence="6 7">
    <name type="scientific">Pseudodesulfovibrio sediminis</name>
    <dbReference type="NCBI Taxonomy" id="2810563"/>
    <lineage>
        <taxon>Bacteria</taxon>
        <taxon>Pseudomonadati</taxon>
        <taxon>Thermodesulfobacteriota</taxon>
        <taxon>Desulfovibrionia</taxon>
        <taxon>Desulfovibrionales</taxon>
        <taxon>Desulfovibrionaceae</taxon>
    </lineage>
</organism>
<dbReference type="Pfam" id="PF00196">
    <property type="entry name" value="GerE"/>
    <property type="match status" value="1"/>
</dbReference>
<evidence type="ECO:0000259" key="4">
    <source>
        <dbReference type="PROSITE" id="PS50043"/>
    </source>
</evidence>
<dbReference type="PROSITE" id="PS00622">
    <property type="entry name" value="HTH_LUXR_1"/>
    <property type="match status" value="1"/>
</dbReference>
<dbReference type="PRINTS" id="PR00038">
    <property type="entry name" value="HTHLUXR"/>
</dbReference>
<dbReference type="InterPro" id="IPR016032">
    <property type="entry name" value="Sig_transdc_resp-reg_C-effctor"/>
</dbReference>
<dbReference type="RefSeq" id="WP_229592500.1">
    <property type="nucleotide sequence ID" value="NZ_AP024485.1"/>
</dbReference>
<evidence type="ECO:0000256" key="1">
    <source>
        <dbReference type="ARBA" id="ARBA00022553"/>
    </source>
</evidence>
<dbReference type="InterPro" id="IPR058245">
    <property type="entry name" value="NreC/VraR/RcsB-like_REC"/>
</dbReference>
<feature type="domain" description="Response regulatory" evidence="5">
    <location>
        <begin position="9"/>
        <end position="122"/>
    </location>
</feature>
<dbReference type="PROSITE" id="PS50043">
    <property type="entry name" value="HTH_LUXR_2"/>
    <property type="match status" value="1"/>
</dbReference>
<dbReference type="SMART" id="SM00448">
    <property type="entry name" value="REC"/>
    <property type="match status" value="1"/>
</dbReference>
<name>A0ABM7P238_9BACT</name>
<feature type="domain" description="HTH luxR-type" evidence="4">
    <location>
        <begin position="145"/>
        <end position="210"/>
    </location>
</feature>
<evidence type="ECO:0000256" key="2">
    <source>
        <dbReference type="ARBA" id="ARBA00023125"/>
    </source>
</evidence>
<dbReference type="InterPro" id="IPR036388">
    <property type="entry name" value="WH-like_DNA-bd_sf"/>
</dbReference>
<protein>
    <submittedName>
        <fullName evidence="6">DNA-binding response regulator</fullName>
    </submittedName>
</protein>
<dbReference type="GO" id="GO:0003677">
    <property type="term" value="F:DNA binding"/>
    <property type="evidence" value="ECO:0007669"/>
    <property type="project" value="UniProtKB-KW"/>
</dbReference>
<gene>
    <name evidence="6" type="ORF">PSDVSF_00940</name>
</gene>